<organism evidence="1 2">
    <name type="scientific">Mesorhizobium salmacidum</name>
    <dbReference type="NCBI Taxonomy" id="3015171"/>
    <lineage>
        <taxon>Bacteria</taxon>
        <taxon>Pseudomonadati</taxon>
        <taxon>Pseudomonadota</taxon>
        <taxon>Alphaproteobacteria</taxon>
        <taxon>Hyphomicrobiales</taxon>
        <taxon>Phyllobacteriaceae</taxon>
        <taxon>Mesorhizobium</taxon>
    </lineage>
</organism>
<protein>
    <submittedName>
        <fullName evidence="1">RES domain-containing protein</fullName>
    </submittedName>
</protein>
<name>A0ABU8L5P2_9HYPH</name>
<comment type="caution">
    <text evidence="1">The sequence shown here is derived from an EMBL/GenBank/DDBJ whole genome shotgun (WGS) entry which is preliminary data.</text>
</comment>
<proteinExistence type="predicted"/>
<reference evidence="1 2" key="1">
    <citation type="submission" date="2022-12" db="EMBL/GenBank/DDBJ databases">
        <authorList>
            <person name="Muema E."/>
        </authorList>
    </citation>
    <scope>NUCLEOTIDE SEQUENCE [LARGE SCALE GENOMIC DNA]</scope>
    <source>
        <strain evidence="2">1326</strain>
    </source>
</reference>
<accession>A0ABU8L5P2</accession>
<dbReference type="RefSeq" id="WP_337109297.1">
    <property type="nucleotide sequence ID" value="NZ_JAPYKS010000043.1"/>
</dbReference>
<dbReference type="EMBL" id="JAPYKS010000043">
    <property type="protein sequence ID" value="MEI9412952.1"/>
    <property type="molecule type" value="Genomic_DNA"/>
</dbReference>
<sequence length="85" mass="9026">MGVPTDVAKAANQTLARAWSVAFPCHPEEPDGIIYPSRLNGHTNLAVFDHGIVKLSAIRVMQLVAAPGLTAVLNDLQVSIVEPDP</sequence>
<keyword evidence="2" id="KW-1185">Reference proteome</keyword>
<evidence type="ECO:0000313" key="2">
    <source>
        <dbReference type="Proteomes" id="UP001387293"/>
    </source>
</evidence>
<gene>
    <name evidence="1" type="ORF">O7A60_30025</name>
</gene>
<evidence type="ECO:0000313" key="1">
    <source>
        <dbReference type="EMBL" id="MEI9412952.1"/>
    </source>
</evidence>
<dbReference type="Proteomes" id="UP001387293">
    <property type="component" value="Unassembled WGS sequence"/>
</dbReference>